<dbReference type="AlphaFoldDB" id="A0AAN7Z6R9"/>
<comment type="caution">
    <text evidence="2">The sequence shown here is derived from an EMBL/GenBank/DDBJ whole genome shotgun (WGS) entry which is preliminary data.</text>
</comment>
<reference evidence="2 3" key="1">
    <citation type="submission" date="2023-10" db="EMBL/GenBank/DDBJ databases">
        <title>Draft genome sequence of Xylaria bambusicola isolate GMP-LS, the root and basal stem rot pathogen of sugarcane in Indonesia.</title>
        <authorList>
            <person name="Selvaraj P."/>
            <person name="Muralishankar V."/>
            <person name="Muruganantham S."/>
            <person name="Sp S."/>
            <person name="Haryani S."/>
            <person name="Lau K.J.X."/>
            <person name="Naqvi N.I."/>
        </authorList>
    </citation>
    <scope>NUCLEOTIDE SEQUENCE [LARGE SCALE GENOMIC DNA]</scope>
    <source>
        <strain evidence="2">GMP-LS</strain>
    </source>
</reference>
<proteinExistence type="predicted"/>
<keyword evidence="3" id="KW-1185">Reference proteome</keyword>
<gene>
    <name evidence="2" type="ORF">RRF57_008071</name>
</gene>
<feature type="region of interest" description="Disordered" evidence="1">
    <location>
        <begin position="53"/>
        <end position="77"/>
    </location>
</feature>
<protein>
    <submittedName>
        <fullName evidence="2">Uncharacterized protein</fullName>
    </submittedName>
</protein>
<name>A0AAN7Z6R9_9PEZI</name>
<accession>A0AAN7Z6R9</accession>
<dbReference type="EMBL" id="JAWHQM010000024">
    <property type="protein sequence ID" value="KAK5632357.1"/>
    <property type="molecule type" value="Genomic_DNA"/>
</dbReference>
<evidence type="ECO:0000256" key="1">
    <source>
        <dbReference type="SAM" id="MobiDB-lite"/>
    </source>
</evidence>
<dbReference type="Proteomes" id="UP001305414">
    <property type="component" value="Unassembled WGS sequence"/>
</dbReference>
<evidence type="ECO:0000313" key="3">
    <source>
        <dbReference type="Proteomes" id="UP001305414"/>
    </source>
</evidence>
<evidence type="ECO:0000313" key="2">
    <source>
        <dbReference type="EMBL" id="KAK5632357.1"/>
    </source>
</evidence>
<sequence length="77" mass="8569">MAVSETPARVDFIPYDPLQDPLEGHVPYWKVRIEGIPPSIDYVALVPQQEDLSESGGSMTNECRASEAQKAEQSVFF</sequence>
<organism evidence="2 3">
    <name type="scientific">Xylaria bambusicola</name>
    <dbReference type="NCBI Taxonomy" id="326684"/>
    <lineage>
        <taxon>Eukaryota</taxon>
        <taxon>Fungi</taxon>
        <taxon>Dikarya</taxon>
        <taxon>Ascomycota</taxon>
        <taxon>Pezizomycotina</taxon>
        <taxon>Sordariomycetes</taxon>
        <taxon>Xylariomycetidae</taxon>
        <taxon>Xylariales</taxon>
        <taxon>Xylariaceae</taxon>
        <taxon>Xylaria</taxon>
    </lineage>
</organism>